<dbReference type="Proteomes" id="UP001063166">
    <property type="component" value="Unassembled WGS sequence"/>
</dbReference>
<keyword evidence="3 7" id="KW-0812">Transmembrane</keyword>
<evidence type="ECO:0000313" key="9">
    <source>
        <dbReference type="EMBL" id="GLB35424.1"/>
    </source>
</evidence>
<feature type="transmembrane region" description="Helical" evidence="7">
    <location>
        <begin position="207"/>
        <end position="224"/>
    </location>
</feature>
<evidence type="ECO:0000259" key="8">
    <source>
        <dbReference type="SMART" id="SM00014"/>
    </source>
</evidence>
<evidence type="ECO:0000256" key="5">
    <source>
        <dbReference type="ARBA" id="ARBA00023136"/>
    </source>
</evidence>
<feature type="region of interest" description="Disordered" evidence="6">
    <location>
        <begin position="367"/>
        <end position="399"/>
    </location>
</feature>
<feature type="domain" description="Phosphatidic acid phosphatase type 2/haloperoxidase" evidence="8">
    <location>
        <begin position="135"/>
        <end position="279"/>
    </location>
</feature>
<dbReference type="Pfam" id="PF01569">
    <property type="entry name" value="PAP2"/>
    <property type="match status" value="1"/>
</dbReference>
<evidence type="ECO:0000256" key="2">
    <source>
        <dbReference type="ARBA" id="ARBA00008816"/>
    </source>
</evidence>
<dbReference type="GO" id="GO:0046839">
    <property type="term" value="P:phospholipid dephosphorylation"/>
    <property type="evidence" value="ECO:0007669"/>
    <property type="project" value="TreeGrafter"/>
</dbReference>
<dbReference type="AlphaFoldDB" id="A0A9P3UIF5"/>
<reference evidence="9" key="1">
    <citation type="submission" date="2022-07" db="EMBL/GenBank/DDBJ databases">
        <title>The genome of Lyophyllum shimeji provides insight into the initial evolution of ectomycorrhizal fungal genome.</title>
        <authorList>
            <person name="Kobayashi Y."/>
            <person name="Shibata T."/>
            <person name="Hirakawa H."/>
            <person name="Shigenobu S."/>
            <person name="Nishiyama T."/>
            <person name="Yamada A."/>
            <person name="Hasebe M."/>
            <person name="Kawaguchi M."/>
        </authorList>
    </citation>
    <scope>NUCLEOTIDE SEQUENCE</scope>
    <source>
        <strain evidence="9">AT787</strain>
    </source>
</reference>
<evidence type="ECO:0000256" key="7">
    <source>
        <dbReference type="SAM" id="Phobius"/>
    </source>
</evidence>
<dbReference type="InterPro" id="IPR000326">
    <property type="entry name" value="PAP2/HPO"/>
</dbReference>
<feature type="transmembrane region" description="Helical" evidence="7">
    <location>
        <begin position="53"/>
        <end position="73"/>
    </location>
</feature>
<evidence type="ECO:0000256" key="1">
    <source>
        <dbReference type="ARBA" id="ARBA00004141"/>
    </source>
</evidence>
<feature type="transmembrane region" description="Helical" evidence="7">
    <location>
        <begin position="103"/>
        <end position="123"/>
    </location>
</feature>
<keyword evidence="10" id="KW-1185">Reference proteome</keyword>
<comment type="caution">
    <text evidence="9">The sequence shown here is derived from an EMBL/GenBank/DDBJ whole genome shotgun (WGS) entry which is preliminary data.</text>
</comment>
<keyword evidence="4 7" id="KW-1133">Transmembrane helix</keyword>
<gene>
    <name evidence="9" type="ORF">LshimejAT787_0209890</name>
</gene>
<dbReference type="InterPro" id="IPR043216">
    <property type="entry name" value="PAP-like"/>
</dbReference>
<dbReference type="GO" id="GO:0006644">
    <property type="term" value="P:phospholipid metabolic process"/>
    <property type="evidence" value="ECO:0007669"/>
    <property type="project" value="InterPro"/>
</dbReference>
<dbReference type="SMART" id="SM00014">
    <property type="entry name" value="acidPPc"/>
    <property type="match status" value="1"/>
</dbReference>
<dbReference type="CDD" id="cd03390">
    <property type="entry name" value="PAP2_containing_1_like"/>
    <property type="match status" value="1"/>
</dbReference>
<feature type="compositionally biased region" description="Polar residues" evidence="6">
    <location>
        <begin position="382"/>
        <end position="399"/>
    </location>
</feature>
<evidence type="ECO:0000256" key="4">
    <source>
        <dbReference type="ARBA" id="ARBA00022989"/>
    </source>
</evidence>
<dbReference type="EMBL" id="BRPK01000002">
    <property type="protein sequence ID" value="GLB35424.1"/>
    <property type="molecule type" value="Genomic_DNA"/>
</dbReference>
<dbReference type="PANTHER" id="PTHR10165">
    <property type="entry name" value="LIPID PHOSPHATE PHOSPHATASE"/>
    <property type="match status" value="1"/>
</dbReference>
<evidence type="ECO:0000256" key="3">
    <source>
        <dbReference type="ARBA" id="ARBA00022692"/>
    </source>
</evidence>
<protein>
    <submittedName>
        <fullName evidence="9">Acid phosphatase homologues</fullName>
    </submittedName>
</protein>
<sequence>MSYARLPETSSSRYPFQYPPAEPIAAMRSFPLRATEPGRQRAPMTATRRRKLFLSYFPDWILTIALAVAFFLLDKVEGYRRLFSVTDTSLRHPYAVHERVPPLALYFIAFLAPLVIQPVINLLTIRSWWDLHNSTLGLILGLSLTGAVTQFSKITVGRPRPDVLDRCQLPQGTVDPPFGLTAWQQCTQTDIAILRDGFRSFPSGHSSLSFAGLGFLAFYIAGKLHLFDRRGHAGKAWLALAPFSAAALVAISRTMDYRHHWHDVLVGSILGTVISYFTYRQYYPSLASELSHRPYSPRIQREDAEVLPTHRPTNSAAVAQQPFLQQVGYTDPYTGNGTGAGPSYGHHSDEYELAGTVQRPNLPLEEVWKDGQNEISAPRSMTPRQQSRPGTPGRSNAAT</sequence>
<feature type="transmembrane region" description="Helical" evidence="7">
    <location>
        <begin position="236"/>
        <end position="255"/>
    </location>
</feature>
<dbReference type="InterPro" id="IPR036938">
    <property type="entry name" value="PAP2/HPO_sf"/>
</dbReference>
<dbReference type="GO" id="GO:0008195">
    <property type="term" value="F:phosphatidate phosphatase activity"/>
    <property type="evidence" value="ECO:0007669"/>
    <property type="project" value="TreeGrafter"/>
</dbReference>
<evidence type="ECO:0000256" key="6">
    <source>
        <dbReference type="SAM" id="MobiDB-lite"/>
    </source>
</evidence>
<organism evidence="9 10">
    <name type="scientific">Lyophyllum shimeji</name>
    <name type="common">Hon-shimeji</name>
    <name type="synonym">Tricholoma shimeji</name>
    <dbReference type="NCBI Taxonomy" id="47721"/>
    <lineage>
        <taxon>Eukaryota</taxon>
        <taxon>Fungi</taxon>
        <taxon>Dikarya</taxon>
        <taxon>Basidiomycota</taxon>
        <taxon>Agaricomycotina</taxon>
        <taxon>Agaricomycetes</taxon>
        <taxon>Agaricomycetidae</taxon>
        <taxon>Agaricales</taxon>
        <taxon>Tricholomatineae</taxon>
        <taxon>Lyophyllaceae</taxon>
        <taxon>Lyophyllum</taxon>
    </lineage>
</organism>
<dbReference type="Gene3D" id="1.20.144.10">
    <property type="entry name" value="Phosphatidic acid phosphatase type 2/haloperoxidase"/>
    <property type="match status" value="1"/>
</dbReference>
<name>A0A9P3UIF5_LYOSH</name>
<dbReference type="SUPFAM" id="SSF48317">
    <property type="entry name" value="Acid phosphatase/Vanadium-dependent haloperoxidase"/>
    <property type="match status" value="1"/>
</dbReference>
<accession>A0A9P3UIF5</accession>
<comment type="similarity">
    <text evidence="2">Belongs to the PA-phosphatase related phosphoesterase family.</text>
</comment>
<proteinExistence type="inferred from homology"/>
<feature type="transmembrane region" description="Helical" evidence="7">
    <location>
        <begin position="261"/>
        <end position="279"/>
    </location>
</feature>
<dbReference type="OrthoDB" id="8907274at2759"/>
<evidence type="ECO:0000313" key="10">
    <source>
        <dbReference type="Proteomes" id="UP001063166"/>
    </source>
</evidence>
<dbReference type="FunFam" id="1.20.144.10:FF:000017">
    <property type="entry name" value="Diacylglycerol pyrophosphate phosphatase 1"/>
    <property type="match status" value="1"/>
</dbReference>
<dbReference type="GO" id="GO:0016020">
    <property type="term" value="C:membrane"/>
    <property type="evidence" value="ECO:0007669"/>
    <property type="project" value="UniProtKB-SubCell"/>
</dbReference>
<keyword evidence="5 7" id="KW-0472">Membrane</keyword>
<comment type="subcellular location">
    <subcellularLocation>
        <location evidence="1">Membrane</location>
        <topology evidence="1">Multi-pass membrane protein</topology>
    </subcellularLocation>
</comment>
<dbReference type="PANTHER" id="PTHR10165:SF35">
    <property type="entry name" value="RE23632P"/>
    <property type="match status" value="1"/>
</dbReference>